<feature type="domain" description="Peptidase M24" evidence="4">
    <location>
        <begin position="140"/>
        <end position="340"/>
    </location>
</feature>
<keyword evidence="6" id="KW-0645">Protease</keyword>
<keyword evidence="2" id="KW-0378">Hydrolase</keyword>
<dbReference type="PROSITE" id="PS00491">
    <property type="entry name" value="PROLINE_PEPTIDASE"/>
    <property type="match status" value="1"/>
</dbReference>
<evidence type="ECO:0000313" key="6">
    <source>
        <dbReference type="EMBL" id="MCV3728284.1"/>
    </source>
</evidence>
<protein>
    <submittedName>
        <fullName evidence="6">Aminopeptidase P family protein</fullName>
    </submittedName>
</protein>
<feature type="domain" description="Creatinase N-terminal" evidence="5">
    <location>
        <begin position="16"/>
        <end position="129"/>
    </location>
</feature>
<dbReference type="PANTHER" id="PTHR46112:SF2">
    <property type="entry name" value="XAA-PRO AMINOPEPTIDASE P-RELATED"/>
    <property type="match status" value="1"/>
</dbReference>
<accession>A0ABT3BM07</accession>
<keyword evidence="6" id="KW-0031">Aminopeptidase</keyword>
<dbReference type="Pfam" id="PF00557">
    <property type="entry name" value="Peptidase_M24"/>
    <property type="match status" value="1"/>
</dbReference>
<evidence type="ECO:0000256" key="1">
    <source>
        <dbReference type="ARBA" id="ARBA00022723"/>
    </source>
</evidence>
<sequence length="354" mass="39273">MSFKIDQAVNMIKQFKEADGMMLYSTHNRYWFLEFASTDGYVFINKEGRAIFLVDGRYITAAKQEAVNAEVRLLQHTKEKTAADLLQDALNELNIKNLLVEGDYLTLNTHEFVSSMVKKTIPFTSAALRAIKTPEEISFLQKACEIAADTCAWIQKQDIIGLTEKQVANMLTKHMLDLGAEKNSFDPIVASGPNGGVPHHHPSDRVIQNNDMVTTDIGCYYKGYASDITRSFLVGDKNNPKMQAIYDLVKKAQQAGIDMLSDQVTGAQVDDTCRQIIKDAGYDEYFTHGTGHGVGIEVHELPNTNQGNKELLFNYAVVTVEPGVYIPHVGGVRIEDTIAIIDGKPVVLTKNAPK</sequence>
<dbReference type="GO" id="GO:0004177">
    <property type="term" value="F:aminopeptidase activity"/>
    <property type="evidence" value="ECO:0007669"/>
    <property type="project" value="UniProtKB-KW"/>
</dbReference>
<proteinExistence type="inferred from homology"/>
<dbReference type="SUPFAM" id="SSF55920">
    <property type="entry name" value="Creatinase/aminopeptidase"/>
    <property type="match status" value="1"/>
</dbReference>
<dbReference type="Gene3D" id="3.40.350.10">
    <property type="entry name" value="Creatinase/prolidase N-terminal domain"/>
    <property type="match status" value="1"/>
</dbReference>
<organism evidence="6 7">
    <name type="scientific">Ureaplasma miroungigenitalium</name>
    <dbReference type="NCBI Taxonomy" id="1042321"/>
    <lineage>
        <taxon>Bacteria</taxon>
        <taxon>Bacillati</taxon>
        <taxon>Mycoplasmatota</taxon>
        <taxon>Mycoplasmoidales</taxon>
        <taxon>Mycoplasmoidaceae</taxon>
        <taxon>Ureaplasma</taxon>
    </lineage>
</organism>
<gene>
    <name evidence="6" type="ORF">OF376_00585</name>
</gene>
<evidence type="ECO:0000313" key="7">
    <source>
        <dbReference type="Proteomes" id="UP001208245"/>
    </source>
</evidence>
<evidence type="ECO:0000256" key="3">
    <source>
        <dbReference type="RuleBase" id="RU000590"/>
    </source>
</evidence>
<keyword evidence="7" id="KW-1185">Reference proteome</keyword>
<name>A0ABT3BM07_9BACT</name>
<evidence type="ECO:0000259" key="5">
    <source>
        <dbReference type="Pfam" id="PF01321"/>
    </source>
</evidence>
<comment type="caution">
    <text evidence="6">The sequence shown here is derived from an EMBL/GenBank/DDBJ whole genome shotgun (WGS) entry which is preliminary data.</text>
</comment>
<evidence type="ECO:0000256" key="2">
    <source>
        <dbReference type="ARBA" id="ARBA00022801"/>
    </source>
</evidence>
<dbReference type="Proteomes" id="UP001208245">
    <property type="component" value="Unassembled WGS sequence"/>
</dbReference>
<dbReference type="SUPFAM" id="SSF53092">
    <property type="entry name" value="Creatinase/prolidase N-terminal domain"/>
    <property type="match status" value="1"/>
</dbReference>
<comment type="similarity">
    <text evidence="3">Belongs to the peptidase M24B family.</text>
</comment>
<dbReference type="InterPro" id="IPR000587">
    <property type="entry name" value="Creatinase_N"/>
</dbReference>
<reference evidence="6 7" key="1">
    <citation type="journal article" date="2020" name="Int. J. Syst. Evol. Microbiol.">
        <title>Ureaplasma miroungigenitalium sp. nov. isolated from northern elephant seals (Mirounga angustirostris) and Ureaplasma zalophigenitalium sp. nov. isolated from California sea lions (Zalophus californianus).</title>
        <authorList>
            <person name="Volokhov D.V."/>
            <person name="Gulland F.M."/>
            <person name="Gao Y."/>
            <person name="Chizhikov V.E."/>
        </authorList>
    </citation>
    <scope>NUCLEOTIDE SEQUENCE [LARGE SCALE GENOMIC DNA]</scope>
    <source>
        <strain evidence="6 7">ES3182-GEN</strain>
    </source>
</reference>
<dbReference type="RefSeq" id="WP_263821613.1">
    <property type="nucleotide sequence ID" value="NZ_JAOXHK010000001.1"/>
</dbReference>
<dbReference type="InterPro" id="IPR029149">
    <property type="entry name" value="Creatin/AminoP/Spt16_N"/>
</dbReference>
<dbReference type="CDD" id="cd01092">
    <property type="entry name" value="APP-like"/>
    <property type="match status" value="1"/>
</dbReference>
<dbReference type="Gene3D" id="3.90.230.10">
    <property type="entry name" value="Creatinase/methionine aminopeptidase superfamily"/>
    <property type="match status" value="1"/>
</dbReference>
<dbReference type="EMBL" id="JAOXHL010000001">
    <property type="protein sequence ID" value="MCV3728284.1"/>
    <property type="molecule type" value="Genomic_DNA"/>
</dbReference>
<evidence type="ECO:0000259" key="4">
    <source>
        <dbReference type="Pfam" id="PF00557"/>
    </source>
</evidence>
<dbReference type="InterPro" id="IPR001131">
    <property type="entry name" value="Peptidase_M24B_aminopep-P_CS"/>
</dbReference>
<dbReference type="Pfam" id="PF01321">
    <property type="entry name" value="Creatinase_N"/>
    <property type="match status" value="1"/>
</dbReference>
<keyword evidence="1 3" id="KW-0479">Metal-binding</keyword>
<dbReference type="InterPro" id="IPR036005">
    <property type="entry name" value="Creatinase/aminopeptidase-like"/>
</dbReference>
<dbReference type="InterPro" id="IPR050659">
    <property type="entry name" value="Peptidase_M24B"/>
</dbReference>
<dbReference type="PANTHER" id="PTHR46112">
    <property type="entry name" value="AMINOPEPTIDASE"/>
    <property type="match status" value="1"/>
</dbReference>
<dbReference type="InterPro" id="IPR000994">
    <property type="entry name" value="Pept_M24"/>
</dbReference>